<dbReference type="EMBL" id="JAUTXU010000082">
    <property type="protein sequence ID" value="KAK3710706.1"/>
    <property type="molecule type" value="Genomic_DNA"/>
</dbReference>
<comment type="caution">
    <text evidence="1">The sequence shown here is derived from an EMBL/GenBank/DDBJ whole genome shotgun (WGS) entry which is preliminary data.</text>
</comment>
<evidence type="ECO:0000313" key="2">
    <source>
        <dbReference type="Proteomes" id="UP001281147"/>
    </source>
</evidence>
<proteinExistence type="predicted"/>
<dbReference type="Proteomes" id="UP001281147">
    <property type="component" value="Unassembled WGS sequence"/>
</dbReference>
<reference evidence="1" key="1">
    <citation type="submission" date="2023-07" db="EMBL/GenBank/DDBJ databases">
        <title>Black Yeasts Isolated from many extreme environments.</title>
        <authorList>
            <person name="Coleine C."/>
            <person name="Stajich J.E."/>
            <person name="Selbmann L."/>
        </authorList>
    </citation>
    <scope>NUCLEOTIDE SEQUENCE</scope>
    <source>
        <strain evidence="1">CCFEE 5714</strain>
    </source>
</reference>
<accession>A0ACC3N6B8</accession>
<evidence type="ECO:0000313" key="1">
    <source>
        <dbReference type="EMBL" id="KAK3710706.1"/>
    </source>
</evidence>
<gene>
    <name evidence="1" type="ORF">LTR37_010125</name>
</gene>
<protein>
    <submittedName>
        <fullName evidence="1">Uncharacterized protein</fullName>
    </submittedName>
</protein>
<keyword evidence="2" id="KW-1185">Reference proteome</keyword>
<name>A0ACC3N6B8_9PEZI</name>
<sequence>MATKASPFTLSRATPEDIDELVRAEYECFPDFVREAFLRCSSEGDLPRLTQYSVDYMTRDPHVVWVKVVDNASGKIVAGSQWKAYPSNAPE</sequence>
<organism evidence="1 2">
    <name type="scientific">Vermiconidia calcicola</name>
    <dbReference type="NCBI Taxonomy" id="1690605"/>
    <lineage>
        <taxon>Eukaryota</taxon>
        <taxon>Fungi</taxon>
        <taxon>Dikarya</taxon>
        <taxon>Ascomycota</taxon>
        <taxon>Pezizomycotina</taxon>
        <taxon>Dothideomycetes</taxon>
        <taxon>Dothideomycetidae</taxon>
        <taxon>Mycosphaerellales</taxon>
        <taxon>Extremaceae</taxon>
        <taxon>Vermiconidia</taxon>
    </lineage>
</organism>